<dbReference type="AlphaFoldDB" id="A0A5P1FCW6"/>
<reference evidence="2" key="1">
    <citation type="journal article" date="2017" name="Nat. Commun.">
        <title>The asparagus genome sheds light on the origin and evolution of a young Y chromosome.</title>
        <authorList>
            <person name="Harkess A."/>
            <person name="Zhou J."/>
            <person name="Xu C."/>
            <person name="Bowers J.E."/>
            <person name="Van der Hulst R."/>
            <person name="Ayyampalayam S."/>
            <person name="Mercati F."/>
            <person name="Riccardi P."/>
            <person name="McKain M.R."/>
            <person name="Kakrana A."/>
            <person name="Tang H."/>
            <person name="Ray J."/>
            <person name="Groenendijk J."/>
            <person name="Arikit S."/>
            <person name="Mathioni S.M."/>
            <person name="Nakano M."/>
            <person name="Shan H."/>
            <person name="Telgmann-Rauber A."/>
            <person name="Kanno A."/>
            <person name="Yue Z."/>
            <person name="Chen H."/>
            <person name="Li W."/>
            <person name="Chen Y."/>
            <person name="Xu X."/>
            <person name="Zhang Y."/>
            <person name="Luo S."/>
            <person name="Chen H."/>
            <person name="Gao J."/>
            <person name="Mao Z."/>
            <person name="Pires J.C."/>
            <person name="Luo M."/>
            <person name="Kudrna D."/>
            <person name="Wing R.A."/>
            <person name="Meyers B.C."/>
            <person name="Yi K."/>
            <person name="Kong H."/>
            <person name="Lavrijsen P."/>
            <person name="Sunseri F."/>
            <person name="Falavigna A."/>
            <person name="Ye Y."/>
            <person name="Leebens-Mack J.H."/>
            <person name="Chen G."/>
        </authorList>
    </citation>
    <scope>NUCLEOTIDE SEQUENCE [LARGE SCALE GENOMIC DNA]</scope>
    <source>
        <strain evidence="2">cv. DH0086</strain>
    </source>
</reference>
<organism evidence="1 2">
    <name type="scientific">Asparagus officinalis</name>
    <name type="common">Garden asparagus</name>
    <dbReference type="NCBI Taxonomy" id="4686"/>
    <lineage>
        <taxon>Eukaryota</taxon>
        <taxon>Viridiplantae</taxon>
        <taxon>Streptophyta</taxon>
        <taxon>Embryophyta</taxon>
        <taxon>Tracheophyta</taxon>
        <taxon>Spermatophyta</taxon>
        <taxon>Magnoliopsida</taxon>
        <taxon>Liliopsida</taxon>
        <taxon>Asparagales</taxon>
        <taxon>Asparagaceae</taxon>
        <taxon>Asparagoideae</taxon>
        <taxon>Asparagus</taxon>
    </lineage>
</organism>
<evidence type="ECO:0000313" key="2">
    <source>
        <dbReference type="Proteomes" id="UP000243459"/>
    </source>
</evidence>
<sequence length="114" mass="11917">MVLRVLAEELKLLQRAASERLPQEQKQPVDALVVIGHNGLHAVGLPARFAIVAYPVPALAAGGIGRRPRLFAARGSGGSRGVDRGMWGRAPRVRRRDVGLIGACVSCEGCGGAG</sequence>
<dbReference type="Gramene" id="ONK76245">
    <property type="protein sequence ID" value="ONK76245"/>
    <property type="gene ID" value="A4U43_C03F25550"/>
</dbReference>
<gene>
    <name evidence="1" type="ORF">A4U43_C03F25550</name>
</gene>
<dbReference type="EMBL" id="CM007383">
    <property type="protein sequence ID" value="ONK76245.1"/>
    <property type="molecule type" value="Genomic_DNA"/>
</dbReference>
<protein>
    <submittedName>
        <fullName evidence="1">Uncharacterized protein</fullName>
    </submittedName>
</protein>
<dbReference type="Proteomes" id="UP000243459">
    <property type="component" value="Chromosome 3"/>
</dbReference>
<accession>A0A5P1FCW6</accession>
<proteinExistence type="predicted"/>
<name>A0A5P1FCW6_ASPOF</name>
<keyword evidence="2" id="KW-1185">Reference proteome</keyword>
<evidence type="ECO:0000313" key="1">
    <source>
        <dbReference type="EMBL" id="ONK76245.1"/>
    </source>
</evidence>